<protein>
    <submittedName>
        <fullName evidence="1">Uncharacterized protein</fullName>
    </submittedName>
</protein>
<comment type="caution">
    <text evidence="1">The sequence shown here is derived from an EMBL/GenBank/DDBJ whole genome shotgun (WGS) entry which is preliminary data.</text>
</comment>
<proteinExistence type="predicted"/>
<evidence type="ECO:0000313" key="1">
    <source>
        <dbReference type="EMBL" id="PWJ59563.1"/>
    </source>
</evidence>
<dbReference type="Proteomes" id="UP000245880">
    <property type="component" value="Unassembled WGS sequence"/>
</dbReference>
<name>A0A316APD2_9BACT</name>
<keyword evidence="2" id="KW-1185">Reference proteome</keyword>
<accession>A0A316APD2</accession>
<sequence length="190" mass="23195">MQEIEPYYNWEKYYVASRDKRSPFYKRTYNLNYYENDIYGYYVHPLWDFIGTETLYVKVLYVDYTKAFAIIELFGEWNDAIHNDIMFFKRQVIDPILAEGVNQFILLGENVLDFHGNTDSDDYYAEWFEEVEDGWITALNFRLHICQEWDKFRLDYYINFGGTLEFLGWRTLMPEQFYEVVKKLIIRRLA</sequence>
<dbReference type="OrthoDB" id="653988at2"/>
<dbReference type="RefSeq" id="WP_109673416.1">
    <property type="nucleotide sequence ID" value="NZ_QGDT01000002.1"/>
</dbReference>
<reference evidence="1 2" key="1">
    <citation type="submission" date="2018-03" db="EMBL/GenBank/DDBJ databases">
        <title>Genomic Encyclopedia of Archaeal and Bacterial Type Strains, Phase II (KMG-II): from individual species to whole genera.</title>
        <authorList>
            <person name="Goeker M."/>
        </authorList>
    </citation>
    <scope>NUCLEOTIDE SEQUENCE [LARGE SCALE GENOMIC DNA]</scope>
    <source>
        <strain evidence="1 2">DSM 100346</strain>
    </source>
</reference>
<evidence type="ECO:0000313" key="2">
    <source>
        <dbReference type="Proteomes" id="UP000245880"/>
    </source>
</evidence>
<dbReference type="EMBL" id="QGDT01000002">
    <property type="protein sequence ID" value="PWJ59563.1"/>
    <property type="molecule type" value="Genomic_DNA"/>
</dbReference>
<gene>
    <name evidence="1" type="ORF">CLV98_102397</name>
</gene>
<dbReference type="AlphaFoldDB" id="A0A316APD2"/>
<organism evidence="1 2">
    <name type="scientific">Dyadobacter jejuensis</name>
    <dbReference type="NCBI Taxonomy" id="1082580"/>
    <lineage>
        <taxon>Bacteria</taxon>
        <taxon>Pseudomonadati</taxon>
        <taxon>Bacteroidota</taxon>
        <taxon>Cytophagia</taxon>
        <taxon>Cytophagales</taxon>
        <taxon>Spirosomataceae</taxon>
        <taxon>Dyadobacter</taxon>
    </lineage>
</organism>